<keyword evidence="2" id="KW-0472">Membrane</keyword>
<dbReference type="EMBL" id="CP000891">
    <property type="protein sequence ID" value="ABX48884.1"/>
    <property type="molecule type" value="Genomic_DNA"/>
</dbReference>
<protein>
    <recommendedName>
        <fullName evidence="5">DUF748 domain-containing protein</fullName>
    </recommendedName>
</protein>
<dbReference type="InterPro" id="IPR036737">
    <property type="entry name" value="OmpA-like_sf"/>
</dbReference>
<dbReference type="HOGENOM" id="CLU_005680_0_0_6"/>
<feature type="region of interest" description="Disordered" evidence="1">
    <location>
        <begin position="217"/>
        <end position="242"/>
    </location>
</feature>
<evidence type="ECO:0000256" key="2">
    <source>
        <dbReference type="SAM" id="Phobius"/>
    </source>
</evidence>
<dbReference type="Pfam" id="PF05359">
    <property type="entry name" value="DUF748"/>
    <property type="match status" value="1"/>
</dbReference>
<keyword evidence="2" id="KW-1133">Transmembrane helix</keyword>
<accession>A9KXE5</accession>
<dbReference type="AlphaFoldDB" id="A9KXE5"/>
<dbReference type="RefSeq" id="WP_012196876.1">
    <property type="nucleotide sequence ID" value="NC_009997.1"/>
</dbReference>
<dbReference type="GO" id="GO:0005886">
    <property type="term" value="C:plasma membrane"/>
    <property type="evidence" value="ECO:0007669"/>
    <property type="project" value="TreeGrafter"/>
</dbReference>
<keyword evidence="2" id="KW-0812">Transmembrane</keyword>
<proteinExistence type="predicted"/>
<sequence>MLTQLSQFKHTFFALPRYLRVLVYLTAVYLSYVCTLGLILPYAITTLAPEKLSALLGRPVTLGDIRINPFNFKVEIDQLAIKEKDEKPFAGLAQVQFEVNFWQSVFNRAAVIENIHIQAPYAHIIRVEKKGKAGFNFDDILQTLNEHSSASTETTPAEASAPVRVLLSQFVLDAGQFNFDDKITHAQVNYPNINLKLSQLDTEYLMSALSASVAPATKANKTEANPTPNAQSASDTGSGSQVMPIQHNHYAIQLSDDHAGEISLQGQFQLFPLKVAGDVHIAKLKLTPLWRFIDDQFKPALTDGEITAKTQYQVDLAENGELQVTSNNGQFIVEKLNFNDQERSVVKLPIFALDGITMDLKQQQVRINKLHSDGLTVNAILNQDGLDLASLFMPKSASASTSAAPPVANSIDAKPIDANSIEANSIEAKQADAKPLEAKNVESVQVAQEEEKPQIAETTTDASETTDKPTESELATASENNKAEQNTEATANITADATHEATAEVASEATPLQPIKQAPVTASTDTWFVQLDALNIENYDLNLSEQKLTETPLQWRVYPLNFSTKTITSTLAEPIDYALQLSMNDKGTLSSQGQVDVTGEAIDADIQLDKLALIQFQPYLAPYVNIQLKSGLLSSAGKLTADAKGKAIYGGSVELDDLAIHDKLRNAPLVKWQKMNINQLDFDQQKNQIKIDHLAFSQPYAKVVIAKDRSTNISDLIVEAPIAATAANSTTTNNTPPAKGTATEPQMASKSATPELSLDIQKISFSQGSAYFADNSLTPNFASGIELLEGNITHLSSTPGTKASVDIKGKIDKYAPVTLKGDINPLLDMPYLDLDLVFKSVELTSVNPYSGTYAGYYIDKGQLSLSLNYKLDQNKLKGNNHLVIDQLKLGKPSNSDLATSLPITLAIALLQDRNGVIDLGMEVSGDLDSPSFSVGSIIMTAITNVITKAVTAPFTFLAGLIGSDESLDKISFAAGQFSLSEDEQKSLDKLASALLDRPMLKLSVEGEVDAINDSQAIAERIMKRKLAKLANIEFSALPDDLSPSQFPTQGPLADALVKLYEQEVKADPVQIKDTVIAEAKDAQPSDDEITTRWHIALYNLSVKAQNVNDGMLGNLAQERAKAVKAYLVDVKEIAPERIFLLESRVSLTQNVAQVSLTIDVQ</sequence>
<dbReference type="InterPro" id="IPR052894">
    <property type="entry name" value="AsmA-related"/>
</dbReference>
<dbReference type="PANTHER" id="PTHR30441">
    <property type="entry name" value="DUF748 DOMAIN-CONTAINING PROTEIN"/>
    <property type="match status" value="1"/>
</dbReference>
<dbReference type="InterPro" id="IPR008023">
    <property type="entry name" value="DUF748"/>
</dbReference>
<feature type="transmembrane region" description="Helical" evidence="2">
    <location>
        <begin position="21"/>
        <end position="44"/>
    </location>
</feature>
<reference evidence="3 4" key="1">
    <citation type="submission" date="2007-11" db="EMBL/GenBank/DDBJ databases">
        <title>Complete sequence of chromosome of Shewanella baltica OS195.</title>
        <authorList>
            <consortium name="US DOE Joint Genome Institute"/>
            <person name="Copeland A."/>
            <person name="Lucas S."/>
            <person name="Lapidus A."/>
            <person name="Barry K."/>
            <person name="Glavina del Rio T."/>
            <person name="Dalin E."/>
            <person name="Tice H."/>
            <person name="Pitluck S."/>
            <person name="Chain P."/>
            <person name="Malfatti S."/>
            <person name="Shin M."/>
            <person name="Vergez L."/>
            <person name="Schmutz J."/>
            <person name="Larimer F."/>
            <person name="Land M."/>
            <person name="Hauser L."/>
            <person name="Kyrpides N."/>
            <person name="Kim E."/>
            <person name="Brettar I."/>
            <person name="Rodrigues J."/>
            <person name="Konstantinidis K."/>
            <person name="Klappenbach J."/>
            <person name="Hofle M."/>
            <person name="Tiedje J."/>
            <person name="Richardson P."/>
        </authorList>
    </citation>
    <scope>NUCLEOTIDE SEQUENCE [LARGE SCALE GENOMIC DNA]</scope>
    <source>
        <strain evidence="3 4">OS195</strain>
    </source>
</reference>
<name>A9KXE5_SHEB9</name>
<dbReference type="PANTHER" id="PTHR30441:SF8">
    <property type="entry name" value="DUF748 DOMAIN-CONTAINING PROTEIN"/>
    <property type="match status" value="1"/>
</dbReference>
<evidence type="ECO:0000256" key="1">
    <source>
        <dbReference type="SAM" id="MobiDB-lite"/>
    </source>
</evidence>
<dbReference type="Proteomes" id="UP000000770">
    <property type="component" value="Chromosome"/>
</dbReference>
<feature type="compositionally biased region" description="Polar residues" evidence="1">
    <location>
        <begin position="222"/>
        <end position="242"/>
    </location>
</feature>
<dbReference type="Gene3D" id="3.30.1330.60">
    <property type="entry name" value="OmpA-like domain"/>
    <property type="match status" value="1"/>
</dbReference>
<evidence type="ECO:0000313" key="3">
    <source>
        <dbReference type="EMBL" id="ABX48884.1"/>
    </source>
</evidence>
<dbReference type="GO" id="GO:0090313">
    <property type="term" value="P:regulation of protein targeting to membrane"/>
    <property type="evidence" value="ECO:0007669"/>
    <property type="project" value="TreeGrafter"/>
</dbReference>
<feature type="compositionally biased region" description="Polar residues" evidence="1">
    <location>
        <begin position="473"/>
        <end position="488"/>
    </location>
</feature>
<organism evidence="3 4">
    <name type="scientific">Shewanella baltica (strain OS195)</name>
    <dbReference type="NCBI Taxonomy" id="399599"/>
    <lineage>
        <taxon>Bacteria</taxon>
        <taxon>Pseudomonadati</taxon>
        <taxon>Pseudomonadota</taxon>
        <taxon>Gammaproteobacteria</taxon>
        <taxon>Alteromonadales</taxon>
        <taxon>Shewanellaceae</taxon>
        <taxon>Shewanella</taxon>
    </lineage>
</organism>
<evidence type="ECO:0000313" key="4">
    <source>
        <dbReference type="Proteomes" id="UP000000770"/>
    </source>
</evidence>
<evidence type="ECO:0008006" key="5">
    <source>
        <dbReference type="Google" id="ProtNLM"/>
    </source>
</evidence>
<dbReference type="KEGG" id="sbn:Sbal195_1711"/>
<gene>
    <name evidence="3" type="ordered locus">Sbal195_1711</name>
</gene>
<feature type="region of interest" description="Disordered" evidence="1">
    <location>
        <begin position="440"/>
        <end position="488"/>
    </location>
</feature>
<dbReference type="GeneID" id="11771936"/>